<name>A0A0U3B639_9ALTE</name>
<evidence type="ECO:0000313" key="1">
    <source>
        <dbReference type="EMBL" id="ALS99065.1"/>
    </source>
</evidence>
<gene>
    <name evidence="1" type="ORF">AT746_12855</name>
</gene>
<dbReference type="KEGG" id="lal:AT746_12855"/>
<dbReference type="SUPFAM" id="SSF53756">
    <property type="entry name" value="UDP-Glycosyltransferase/glycogen phosphorylase"/>
    <property type="match status" value="1"/>
</dbReference>
<dbReference type="AlphaFoldDB" id="A0A0U3B639"/>
<dbReference type="Gene3D" id="3.40.50.2000">
    <property type="entry name" value="Glycogen Phosphorylase B"/>
    <property type="match status" value="1"/>
</dbReference>
<dbReference type="EMBL" id="CP013650">
    <property type="protein sequence ID" value="ALS99065.1"/>
    <property type="molecule type" value="Genomic_DNA"/>
</dbReference>
<protein>
    <recommendedName>
        <fullName evidence="3">Glycosyl transferase family 1 domain-containing protein</fullName>
    </recommendedName>
</protein>
<proteinExistence type="predicted"/>
<evidence type="ECO:0000313" key="2">
    <source>
        <dbReference type="Proteomes" id="UP000068447"/>
    </source>
</evidence>
<keyword evidence="2" id="KW-1185">Reference proteome</keyword>
<accession>A0A0U3B639</accession>
<evidence type="ECO:0008006" key="3">
    <source>
        <dbReference type="Google" id="ProtNLM"/>
    </source>
</evidence>
<sequence length="164" mass="19003">MIELMAELGEGYSLDMMLVTTPGNKYFEELKHRIKGMKNVRIIPPVHPDEIIETCSEYDVGLYLMEVNDSQNRYCLPNKYFEFLYAGLPVITSFSEDMRYFTDKYGVGMSFGQESVKQIAEQVRQLTPIKLQQYRDAIKKHVVSLNVTNNIKTNFPELLDNKSD</sequence>
<dbReference type="Proteomes" id="UP000068447">
    <property type="component" value="Chromosome"/>
</dbReference>
<reference evidence="1 2" key="1">
    <citation type="submission" date="2015-12" db="EMBL/GenBank/DDBJ databases">
        <title>Complete genome of Lacimicrobium alkaliphilum KCTC 32984.</title>
        <authorList>
            <person name="Kim S.-G."/>
            <person name="Lee Y.-J."/>
        </authorList>
    </citation>
    <scope>NUCLEOTIDE SEQUENCE [LARGE SCALE GENOMIC DNA]</scope>
    <source>
        <strain evidence="1 2">YelD216</strain>
    </source>
</reference>
<dbReference type="STRING" id="1526571.AT746_12855"/>
<organism evidence="1 2">
    <name type="scientific">Lacimicrobium alkaliphilum</name>
    <dbReference type="NCBI Taxonomy" id="1526571"/>
    <lineage>
        <taxon>Bacteria</taxon>
        <taxon>Pseudomonadati</taxon>
        <taxon>Pseudomonadota</taxon>
        <taxon>Gammaproteobacteria</taxon>
        <taxon>Alteromonadales</taxon>
        <taxon>Alteromonadaceae</taxon>
        <taxon>Lacimicrobium</taxon>
    </lineage>
</organism>